<dbReference type="KEGG" id="ppsc:EHS13_19870"/>
<name>A0A6B8RMR7_9BACL</name>
<accession>A0A6B8RMR7</accession>
<dbReference type="OrthoDB" id="1799385at2"/>
<evidence type="ECO:0000313" key="1">
    <source>
        <dbReference type="EMBL" id="QGQ96982.1"/>
    </source>
</evidence>
<dbReference type="AlphaFoldDB" id="A0A6B8RMR7"/>
<sequence>MADTQTSTIMNRQVITDKELHYVKDFLSWELLAMKKCKDAANQCTDSDLKNLILQTGEKHKQHYQSILAQLH</sequence>
<organism evidence="1 2">
    <name type="scientific">Paenibacillus psychroresistens</name>
    <dbReference type="NCBI Taxonomy" id="1778678"/>
    <lineage>
        <taxon>Bacteria</taxon>
        <taxon>Bacillati</taxon>
        <taxon>Bacillota</taxon>
        <taxon>Bacilli</taxon>
        <taxon>Bacillales</taxon>
        <taxon>Paenibacillaceae</taxon>
        <taxon>Paenibacillus</taxon>
    </lineage>
</organism>
<evidence type="ECO:0000313" key="2">
    <source>
        <dbReference type="Proteomes" id="UP000426246"/>
    </source>
</evidence>
<dbReference type="Gene3D" id="6.10.140.1960">
    <property type="match status" value="1"/>
</dbReference>
<evidence type="ECO:0008006" key="3">
    <source>
        <dbReference type="Google" id="ProtNLM"/>
    </source>
</evidence>
<protein>
    <recommendedName>
        <fullName evidence="3">Spore coat protein</fullName>
    </recommendedName>
</protein>
<reference evidence="2" key="1">
    <citation type="submission" date="2018-11" db="EMBL/GenBank/DDBJ databases">
        <title>Complete genome sequence of Paenibacillus sp. ML311-T8.</title>
        <authorList>
            <person name="Nam Y.-D."/>
            <person name="Kang J."/>
            <person name="Chung W.-H."/>
            <person name="Park Y.S."/>
        </authorList>
    </citation>
    <scope>NUCLEOTIDE SEQUENCE [LARGE SCALE GENOMIC DNA]</scope>
    <source>
        <strain evidence="2">ML311-T8</strain>
    </source>
</reference>
<dbReference type="Proteomes" id="UP000426246">
    <property type="component" value="Chromosome"/>
</dbReference>
<proteinExistence type="predicted"/>
<dbReference type="EMBL" id="CP034235">
    <property type="protein sequence ID" value="QGQ96982.1"/>
    <property type="molecule type" value="Genomic_DNA"/>
</dbReference>
<gene>
    <name evidence="1" type="ORF">EHS13_19870</name>
</gene>
<keyword evidence="2" id="KW-1185">Reference proteome</keyword>